<evidence type="ECO:0000256" key="6">
    <source>
        <dbReference type="ARBA" id="ARBA00043742"/>
    </source>
</evidence>
<feature type="domain" description="AB hydrolase-1" evidence="12">
    <location>
        <begin position="70"/>
        <end position="310"/>
    </location>
</feature>
<comment type="similarity">
    <text evidence="1">Belongs to the AB hydrolase superfamily.</text>
</comment>
<name>A0ABD3V5X6_SINWO</name>
<evidence type="ECO:0000259" key="12">
    <source>
        <dbReference type="Pfam" id="PF00561"/>
    </source>
</evidence>
<evidence type="ECO:0000256" key="11">
    <source>
        <dbReference type="ARBA" id="ARBA00048919"/>
    </source>
</evidence>
<dbReference type="InterPro" id="IPR000639">
    <property type="entry name" value="Epox_hydrolase-like"/>
</dbReference>
<accession>A0ABD3V5X6</accession>
<sequence>MTRRISFLKLTFKLFLTDIKYANYFRRLENHHICKRTFTTGGGIELKRFMPVELAYSSYQETAKETVPGPPIIISHGLLGSKSNWHSISKVLSKTGRQVIAVDARNHGESPHVVETNYFRMSDDIIHLMDELDISKATLIGHSMGGRTSMLTAILKPERVAGLIVVDVSPRQSPVTGSFPAYLQQMLKIGLQIYDKDKNVSLSTARREAMEKLREVEENVTILEFLVTNLVERNNKIQWRVNLDSLITFYSDLCRFPTIDKSYTGPTLFIAGDASQHVTESDMPVIEKLFPNCQVQFVEGAGHWVHSEKPSIFLKHVKHFLEETLL</sequence>
<evidence type="ECO:0000256" key="2">
    <source>
        <dbReference type="ARBA" id="ARBA00022801"/>
    </source>
</evidence>
<protein>
    <recommendedName>
        <fullName evidence="7">sn-1-specific diacylglycerol lipase ABHD11</fullName>
        <ecNumber evidence="3">3.1.1.116</ecNumber>
    </recommendedName>
    <alternativeName>
        <fullName evidence="4">Alpha/beta hydrolase domain-containing protein 11</fullName>
    </alternativeName>
</protein>
<comment type="catalytic activity">
    <reaction evidence="6">
        <text>a 1,3-diacyl-sn-glycerol + H2O = a 1-acyl-sn-glycerol + a fatty acid + H(+)</text>
        <dbReference type="Rhea" id="RHEA:38503"/>
        <dbReference type="ChEBI" id="CHEBI:15377"/>
        <dbReference type="ChEBI" id="CHEBI:15378"/>
        <dbReference type="ChEBI" id="CHEBI:28868"/>
        <dbReference type="ChEBI" id="CHEBI:64683"/>
        <dbReference type="ChEBI" id="CHEBI:77272"/>
    </reaction>
</comment>
<keyword evidence="14" id="KW-1185">Reference proteome</keyword>
<comment type="catalytic activity">
    <reaction evidence="8">
        <text>1-octadecanoyl-2-(4Z,7Z,10Z,13Z,16Z,19Z-docosahexaenoyl)-sn-glycerol + H2O = 2-(4Z,7Z,10Z,13Z,16Z,19Z-docosahexaenoyl)-glycerol + octadecanoate + H(+)</text>
        <dbReference type="Rhea" id="RHEA:77107"/>
        <dbReference type="ChEBI" id="CHEBI:15377"/>
        <dbReference type="ChEBI" id="CHEBI:15378"/>
        <dbReference type="ChEBI" id="CHEBI:25629"/>
        <dbReference type="ChEBI" id="CHEBI:77129"/>
        <dbReference type="ChEBI" id="CHEBI:186738"/>
    </reaction>
</comment>
<dbReference type="FunFam" id="3.40.50.1820:FF:000039">
    <property type="entry name" value="Esterase ybfF"/>
    <property type="match status" value="1"/>
</dbReference>
<evidence type="ECO:0000256" key="3">
    <source>
        <dbReference type="ARBA" id="ARBA00026104"/>
    </source>
</evidence>
<comment type="catalytic activity">
    <reaction evidence="11">
        <text>1-octadecanoyl-2-(5Z,8Z,11Z,14Z-eicosatetraenoyl)-sn-glycerol + H2O = 2-(5Z,8Z,11Z,14Z-eicosatetraenoyl)-glycerol + octadecanoate + H(+)</text>
        <dbReference type="Rhea" id="RHEA:38507"/>
        <dbReference type="ChEBI" id="CHEBI:15377"/>
        <dbReference type="ChEBI" id="CHEBI:15378"/>
        <dbReference type="ChEBI" id="CHEBI:25629"/>
        <dbReference type="ChEBI" id="CHEBI:52392"/>
        <dbReference type="ChEBI" id="CHEBI:75728"/>
    </reaction>
</comment>
<evidence type="ECO:0000313" key="13">
    <source>
        <dbReference type="EMBL" id="KAL3856860.1"/>
    </source>
</evidence>
<evidence type="ECO:0000256" key="7">
    <source>
        <dbReference type="ARBA" id="ARBA00044064"/>
    </source>
</evidence>
<evidence type="ECO:0000256" key="10">
    <source>
        <dbReference type="ARBA" id="ARBA00048513"/>
    </source>
</evidence>
<dbReference type="GO" id="GO:0016787">
    <property type="term" value="F:hydrolase activity"/>
    <property type="evidence" value="ECO:0007669"/>
    <property type="project" value="UniProtKB-KW"/>
</dbReference>
<proteinExistence type="inferred from homology"/>
<dbReference type="InterPro" id="IPR029058">
    <property type="entry name" value="AB_hydrolase_fold"/>
</dbReference>
<comment type="catalytic activity">
    <reaction evidence="5">
        <text>a 1,2-diacyl-sn-glycerol + H2O = a 2-acylglycerol + a fatty acid + H(+)</text>
        <dbReference type="Rhea" id="RHEA:33275"/>
        <dbReference type="ChEBI" id="CHEBI:15377"/>
        <dbReference type="ChEBI" id="CHEBI:15378"/>
        <dbReference type="ChEBI" id="CHEBI:17389"/>
        <dbReference type="ChEBI" id="CHEBI:17815"/>
        <dbReference type="ChEBI" id="CHEBI:28868"/>
        <dbReference type="EC" id="3.1.1.116"/>
    </reaction>
</comment>
<dbReference type="AlphaFoldDB" id="A0ABD3V5X6"/>
<comment type="caution">
    <text evidence="13">The sequence shown here is derived from an EMBL/GenBank/DDBJ whole genome shotgun (WGS) entry which is preliminary data.</text>
</comment>
<dbReference type="Proteomes" id="UP001634394">
    <property type="component" value="Unassembled WGS sequence"/>
</dbReference>
<keyword evidence="2" id="KW-0378">Hydrolase</keyword>
<dbReference type="Gene3D" id="3.40.50.1820">
    <property type="entry name" value="alpha/beta hydrolase"/>
    <property type="match status" value="1"/>
</dbReference>
<dbReference type="PANTHER" id="PTHR46118:SF4">
    <property type="entry name" value="PROTEIN ABHD11"/>
    <property type="match status" value="1"/>
</dbReference>
<dbReference type="PRINTS" id="PR00111">
    <property type="entry name" value="ABHYDROLASE"/>
</dbReference>
<dbReference type="SUPFAM" id="SSF53474">
    <property type="entry name" value="alpha/beta-Hydrolases"/>
    <property type="match status" value="1"/>
</dbReference>
<dbReference type="EMBL" id="JBJQND010000013">
    <property type="protein sequence ID" value="KAL3856860.1"/>
    <property type="molecule type" value="Genomic_DNA"/>
</dbReference>
<dbReference type="PANTHER" id="PTHR46118">
    <property type="entry name" value="PROTEIN ABHD11"/>
    <property type="match status" value="1"/>
</dbReference>
<gene>
    <name evidence="13" type="ORF">ACJMK2_011571</name>
</gene>
<evidence type="ECO:0000256" key="4">
    <source>
        <dbReference type="ARBA" id="ARBA00042703"/>
    </source>
</evidence>
<evidence type="ECO:0000256" key="1">
    <source>
        <dbReference type="ARBA" id="ARBA00008645"/>
    </source>
</evidence>
<evidence type="ECO:0000256" key="5">
    <source>
        <dbReference type="ARBA" id="ARBA00043667"/>
    </source>
</evidence>
<comment type="catalytic activity">
    <reaction evidence="9">
        <text>1,2-didecanoylglycerol + H2O = decanoylglycerol + decanoate + H(+)</text>
        <dbReference type="Rhea" id="RHEA:48596"/>
        <dbReference type="ChEBI" id="CHEBI:11152"/>
        <dbReference type="ChEBI" id="CHEBI:15377"/>
        <dbReference type="ChEBI" id="CHEBI:15378"/>
        <dbReference type="ChEBI" id="CHEBI:27689"/>
        <dbReference type="ChEBI" id="CHEBI:90605"/>
    </reaction>
</comment>
<dbReference type="EC" id="3.1.1.116" evidence="3"/>
<evidence type="ECO:0000256" key="8">
    <source>
        <dbReference type="ARBA" id="ARBA00048283"/>
    </source>
</evidence>
<evidence type="ECO:0000256" key="9">
    <source>
        <dbReference type="ARBA" id="ARBA00048504"/>
    </source>
</evidence>
<evidence type="ECO:0000313" key="14">
    <source>
        <dbReference type="Proteomes" id="UP001634394"/>
    </source>
</evidence>
<dbReference type="PRINTS" id="PR00412">
    <property type="entry name" value="EPOXHYDRLASE"/>
</dbReference>
<comment type="catalytic activity">
    <reaction evidence="10">
        <text>1-octadecanoyl-2-(9Z-octadecenoyl)-sn-glycerol + H2O = 2-(9Z-octadecenoyl)-glycerol + octadecanoate + H(+)</text>
        <dbReference type="Rhea" id="RHEA:77103"/>
        <dbReference type="ChEBI" id="CHEBI:15377"/>
        <dbReference type="ChEBI" id="CHEBI:15378"/>
        <dbReference type="ChEBI" id="CHEBI:25629"/>
        <dbReference type="ChEBI" id="CHEBI:73990"/>
        <dbReference type="ChEBI" id="CHEBI:75468"/>
    </reaction>
</comment>
<reference evidence="13 14" key="1">
    <citation type="submission" date="2024-11" db="EMBL/GenBank/DDBJ databases">
        <title>Chromosome-level genome assembly of the freshwater bivalve Anodonta woodiana.</title>
        <authorList>
            <person name="Chen X."/>
        </authorList>
    </citation>
    <scope>NUCLEOTIDE SEQUENCE [LARGE SCALE GENOMIC DNA]</scope>
    <source>
        <strain evidence="13">MN2024</strain>
        <tissue evidence="13">Gills</tissue>
    </source>
</reference>
<dbReference type="InterPro" id="IPR000073">
    <property type="entry name" value="AB_hydrolase_1"/>
</dbReference>
<organism evidence="13 14">
    <name type="scientific">Sinanodonta woodiana</name>
    <name type="common">Chinese pond mussel</name>
    <name type="synonym">Anodonta woodiana</name>
    <dbReference type="NCBI Taxonomy" id="1069815"/>
    <lineage>
        <taxon>Eukaryota</taxon>
        <taxon>Metazoa</taxon>
        <taxon>Spiralia</taxon>
        <taxon>Lophotrochozoa</taxon>
        <taxon>Mollusca</taxon>
        <taxon>Bivalvia</taxon>
        <taxon>Autobranchia</taxon>
        <taxon>Heteroconchia</taxon>
        <taxon>Palaeoheterodonta</taxon>
        <taxon>Unionida</taxon>
        <taxon>Unionoidea</taxon>
        <taxon>Unionidae</taxon>
        <taxon>Unioninae</taxon>
        <taxon>Sinanodonta</taxon>
    </lineage>
</organism>
<dbReference type="Pfam" id="PF00561">
    <property type="entry name" value="Abhydrolase_1"/>
    <property type="match status" value="1"/>
</dbReference>